<keyword evidence="3" id="KW-1185">Reference proteome</keyword>
<dbReference type="Pfam" id="PF09346">
    <property type="entry name" value="SMI1_KNR4"/>
    <property type="match status" value="1"/>
</dbReference>
<name>A0A941IVA5_9ACTN</name>
<protein>
    <submittedName>
        <fullName evidence="2">SMI1/KNR4 family protein</fullName>
    </submittedName>
</protein>
<proteinExistence type="predicted"/>
<gene>
    <name evidence="2" type="ORF">KDL01_26130</name>
</gene>
<dbReference type="SUPFAM" id="SSF160631">
    <property type="entry name" value="SMI1/KNR4-like"/>
    <property type="match status" value="1"/>
</dbReference>
<feature type="domain" description="Knr4/Smi1-like" evidence="1">
    <location>
        <begin position="37"/>
        <end position="220"/>
    </location>
</feature>
<evidence type="ECO:0000313" key="2">
    <source>
        <dbReference type="EMBL" id="MBR7836786.1"/>
    </source>
</evidence>
<comment type="caution">
    <text evidence="2">The sequence shown here is derived from an EMBL/GenBank/DDBJ whole genome shotgun (WGS) entry which is preliminary data.</text>
</comment>
<dbReference type="InterPro" id="IPR037883">
    <property type="entry name" value="Knr4/Smi1-like_sf"/>
</dbReference>
<dbReference type="Gene3D" id="3.40.1580.10">
    <property type="entry name" value="SMI1/KNR4-like"/>
    <property type="match status" value="1"/>
</dbReference>
<dbReference type="EMBL" id="JAGSOG010000161">
    <property type="protein sequence ID" value="MBR7836786.1"/>
    <property type="molecule type" value="Genomic_DNA"/>
</dbReference>
<evidence type="ECO:0000313" key="3">
    <source>
        <dbReference type="Proteomes" id="UP000675781"/>
    </source>
</evidence>
<reference evidence="2" key="1">
    <citation type="submission" date="2021-04" db="EMBL/GenBank/DDBJ databases">
        <title>Genome based classification of Actinospica acidithermotolerans sp. nov., an actinobacterium isolated from an Indonesian hot spring.</title>
        <authorList>
            <person name="Kusuma A.B."/>
            <person name="Putra K.E."/>
            <person name="Nafisah S."/>
            <person name="Loh J."/>
            <person name="Nouioui I."/>
            <person name="Goodfellow M."/>
        </authorList>
    </citation>
    <scope>NUCLEOTIDE SEQUENCE</scope>
    <source>
        <strain evidence="2">CSCA 57</strain>
    </source>
</reference>
<organism evidence="2 3">
    <name type="scientific">Actinospica durhamensis</name>
    <dbReference type="NCBI Taxonomy" id="1508375"/>
    <lineage>
        <taxon>Bacteria</taxon>
        <taxon>Bacillati</taxon>
        <taxon>Actinomycetota</taxon>
        <taxon>Actinomycetes</taxon>
        <taxon>Catenulisporales</taxon>
        <taxon>Actinospicaceae</taxon>
        <taxon>Actinospica</taxon>
    </lineage>
</organism>
<accession>A0A941IVA5</accession>
<evidence type="ECO:0000259" key="1">
    <source>
        <dbReference type="SMART" id="SM00860"/>
    </source>
</evidence>
<dbReference type="InterPro" id="IPR018958">
    <property type="entry name" value="Knr4/Smi1-like_dom"/>
</dbReference>
<dbReference type="RefSeq" id="WP_212531259.1">
    <property type="nucleotide sequence ID" value="NZ_JAGSOG010000161.1"/>
</dbReference>
<sequence length="232" mass="26298">MDEPTDWSGVRDRVVAVALAEARARRWPPSQVPVLSPVLSADEIAEAEAQFGVALPEEYRSFLSQVGAGGQGPKILLTTLRKIEGKWGWFSEDDERHPFTPDTSGPFIESRDWVDAQVAALRAAGREPTVRDDETDYLDDYQSAFGEVDGEELWYRQRSRGAVYISDNGCGMTGWLIVVGPHRGEVRDRDCDLNPPFEPYFDARGDRHTFRSWYVEWLERREAEFAQDLALS</sequence>
<dbReference type="Proteomes" id="UP000675781">
    <property type="component" value="Unassembled WGS sequence"/>
</dbReference>
<dbReference type="AlphaFoldDB" id="A0A941IVA5"/>
<dbReference type="SMART" id="SM00860">
    <property type="entry name" value="SMI1_KNR4"/>
    <property type="match status" value="1"/>
</dbReference>